<name>A0A6G4WPQ4_9ACTN</name>
<evidence type="ECO:0000313" key="1">
    <source>
        <dbReference type="EMBL" id="NGO66993.1"/>
    </source>
</evidence>
<gene>
    <name evidence="1" type="ORF">G5C65_01160</name>
</gene>
<protein>
    <submittedName>
        <fullName evidence="1">ATP-binding protein</fullName>
    </submittedName>
</protein>
<evidence type="ECO:0000313" key="2">
    <source>
        <dbReference type="Proteomes" id="UP000477722"/>
    </source>
</evidence>
<dbReference type="EMBL" id="JAAKZZ010000005">
    <property type="protein sequence ID" value="NGO66993.1"/>
    <property type="molecule type" value="Genomic_DNA"/>
</dbReference>
<accession>A0A6G4WPQ4</accession>
<dbReference type="InterPro" id="IPR036890">
    <property type="entry name" value="HATPase_C_sf"/>
</dbReference>
<keyword evidence="1" id="KW-0067">ATP-binding</keyword>
<proteinExistence type="predicted"/>
<dbReference type="Proteomes" id="UP000477722">
    <property type="component" value="Unassembled WGS sequence"/>
</dbReference>
<dbReference type="Gene3D" id="3.30.565.10">
    <property type="entry name" value="Histidine kinase-like ATPase, C-terminal domain"/>
    <property type="match status" value="1"/>
</dbReference>
<sequence>MTISDTTPHKWVSALRTRVAEPDRAPWASAVENSLEVRLSAEHPPTEAIRRVRSFVETFLPALLPGRPEMQETVLAVLTELVDITARHQHCPDLEGRISTDGAHVMLTLGEMDRPLPSPDEEPGLYLVHRLVDDIGQYRGDQGGHATWASVPLKPEA</sequence>
<dbReference type="GO" id="GO:0005524">
    <property type="term" value="F:ATP binding"/>
    <property type="evidence" value="ECO:0007669"/>
    <property type="project" value="UniProtKB-KW"/>
</dbReference>
<comment type="caution">
    <text evidence="1">The sequence shown here is derived from an EMBL/GenBank/DDBJ whole genome shotgun (WGS) entry which is preliminary data.</text>
</comment>
<keyword evidence="1" id="KW-0547">Nucleotide-binding</keyword>
<reference evidence="1 2" key="1">
    <citation type="submission" date="2020-02" db="EMBL/GenBank/DDBJ databases">
        <title>Whole-genome analyses of novel actinobacteria.</title>
        <authorList>
            <person name="Sahin N."/>
            <person name="Tatar D."/>
        </authorList>
    </citation>
    <scope>NUCLEOTIDE SEQUENCE [LARGE SCALE GENOMIC DNA]</scope>
    <source>
        <strain evidence="1 2">SB3404</strain>
    </source>
</reference>
<organism evidence="1 2">
    <name type="scientific">Streptomyces boncukensis</name>
    <dbReference type="NCBI Taxonomy" id="2711219"/>
    <lineage>
        <taxon>Bacteria</taxon>
        <taxon>Bacillati</taxon>
        <taxon>Actinomycetota</taxon>
        <taxon>Actinomycetes</taxon>
        <taxon>Kitasatosporales</taxon>
        <taxon>Streptomycetaceae</taxon>
        <taxon>Streptomyces</taxon>
    </lineage>
</organism>
<dbReference type="RefSeq" id="WP_165296659.1">
    <property type="nucleotide sequence ID" value="NZ_JAAKZZ010000005.1"/>
</dbReference>
<dbReference type="AlphaFoldDB" id="A0A6G4WPQ4"/>
<keyword evidence="2" id="KW-1185">Reference proteome</keyword>